<name>A0ABW8MK67_9BURK</name>
<dbReference type="PANTHER" id="PTHR30632:SF11">
    <property type="entry name" value="BLR4797 PROTEIN"/>
    <property type="match status" value="1"/>
</dbReference>
<comment type="caution">
    <text evidence="1">The sequence shown here is derived from an EMBL/GenBank/DDBJ whole genome shotgun (WGS) entry which is preliminary data.</text>
</comment>
<dbReference type="Gene3D" id="3.40.190.10">
    <property type="entry name" value="Periplasmic binding protein-like II"/>
    <property type="match status" value="2"/>
</dbReference>
<evidence type="ECO:0000313" key="1">
    <source>
        <dbReference type="EMBL" id="MFK4443176.1"/>
    </source>
</evidence>
<accession>A0ABW8MK67</accession>
<protein>
    <submittedName>
        <fullName evidence="1">Molybdate transport system substrate-binding protein</fullName>
    </submittedName>
</protein>
<dbReference type="InterPro" id="IPR050682">
    <property type="entry name" value="ModA/WtpA"/>
</dbReference>
<keyword evidence="2" id="KW-1185">Reference proteome</keyword>
<proteinExistence type="predicted"/>
<dbReference type="SUPFAM" id="SSF53850">
    <property type="entry name" value="Periplasmic binding protein-like II"/>
    <property type="match status" value="1"/>
</dbReference>
<dbReference type="Proteomes" id="UP001620514">
    <property type="component" value="Unassembled WGS sequence"/>
</dbReference>
<sequence>MRWLHRRLQYSMRLIVRTVLVKIKAGFLVGVLLAVVQPVHAADLVVFSAAALKGAFEKLPEQYFAASGEHVRLIYGTAGQVHDRVVSGEAFDLVIVPPTPLANLVERHLVQEGSEKDLARVRLGMAVKTGTAAPSIGDDQAFAHVLLDAPSIGMANPATGATSGIYLAKLIDRLGIGDRVDAKIKYYAEGQTAMEAMARGEVSVGLGQISEIKPVHGVTLVGPIPEDLQLKTTYAVGIGTNSGSPEMAKKLLSYLTGPAVQASLKANGFDRVSPAN</sequence>
<organism evidence="1 2">
    <name type="scientific">Caballeronia udeis</name>
    <dbReference type="NCBI Taxonomy" id="1232866"/>
    <lineage>
        <taxon>Bacteria</taxon>
        <taxon>Pseudomonadati</taxon>
        <taxon>Pseudomonadota</taxon>
        <taxon>Betaproteobacteria</taxon>
        <taxon>Burkholderiales</taxon>
        <taxon>Burkholderiaceae</taxon>
        <taxon>Caballeronia</taxon>
    </lineage>
</organism>
<dbReference type="PANTHER" id="PTHR30632">
    <property type="entry name" value="MOLYBDATE-BINDING PERIPLASMIC PROTEIN"/>
    <property type="match status" value="1"/>
</dbReference>
<dbReference type="Pfam" id="PF13531">
    <property type="entry name" value="SBP_bac_11"/>
    <property type="match status" value="1"/>
</dbReference>
<dbReference type="EMBL" id="JBIYDN010000008">
    <property type="protein sequence ID" value="MFK4443176.1"/>
    <property type="molecule type" value="Genomic_DNA"/>
</dbReference>
<gene>
    <name evidence="1" type="ORF">ABH943_003198</name>
</gene>
<reference evidence="1 2" key="1">
    <citation type="submission" date="2024-11" db="EMBL/GenBank/DDBJ databases">
        <title>Using genomics to understand microbial adaptation to soil warming.</title>
        <authorList>
            <person name="Deangelis K.M. PhD."/>
        </authorList>
    </citation>
    <scope>NUCLEOTIDE SEQUENCE [LARGE SCALE GENOMIC DNA]</scope>
    <source>
        <strain evidence="1 2">GAS97</strain>
    </source>
</reference>
<evidence type="ECO:0000313" key="2">
    <source>
        <dbReference type="Proteomes" id="UP001620514"/>
    </source>
</evidence>